<dbReference type="Proteomes" id="UP000323337">
    <property type="component" value="Unassembled WGS sequence"/>
</dbReference>
<reference evidence="6 7" key="1">
    <citation type="submission" date="2019-08" db="EMBL/GenBank/DDBJ databases">
        <title>Genomic characterization of a novel candidate phylum (ARYD3) from a high temperature, high salinity tertiary oil reservoir in north central Oklahoma, USA.</title>
        <authorList>
            <person name="Youssef N.H."/>
            <person name="Yadav A."/>
            <person name="Elshahed M.S."/>
        </authorList>
    </citation>
    <scope>NUCLEOTIDE SEQUENCE [LARGE SCALE GENOMIC DNA]</scope>
    <source>
        <strain evidence="6">ARYD1</strain>
    </source>
</reference>
<evidence type="ECO:0000256" key="2">
    <source>
        <dbReference type="ARBA" id="ARBA00022963"/>
    </source>
</evidence>
<comment type="caution">
    <text evidence="6">The sequence shown here is derived from an EMBL/GenBank/DDBJ whole genome shotgun (WGS) entry which is preliminary data.</text>
</comment>
<dbReference type="Gene3D" id="3.40.1090.10">
    <property type="entry name" value="Cytosolic phospholipase A2 catalytic domain"/>
    <property type="match status" value="1"/>
</dbReference>
<evidence type="ECO:0000256" key="3">
    <source>
        <dbReference type="ARBA" id="ARBA00023098"/>
    </source>
</evidence>
<keyword evidence="2 4" id="KW-0442">Lipid degradation</keyword>
<dbReference type="EMBL" id="VSIV01000357">
    <property type="protein sequence ID" value="TYB32447.1"/>
    <property type="molecule type" value="Genomic_DNA"/>
</dbReference>
<name>A0A5D0MFK6_FLESI</name>
<dbReference type="PROSITE" id="PS51635">
    <property type="entry name" value="PNPLA"/>
    <property type="match status" value="1"/>
</dbReference>
<protein>
    <recommendedName>
        <fullName evidence="5">PNPLA domain-containing protein</fullName>
    </recommendedName>
</protein>
<evidence type="ECO:0000256" key="4">
    <source>
        <dbReference type="PROSITE-ProRule" id="PRU01161"/>
    </source>
</evidence>
<dbReference type="Pfam" id="PF01734">
    <property type="entry name" value="Patatin"/>
    <property type="match status" value="1"/>
</dbReference>
<evidence type="ECO:0000256" key="1">
    <source>
        <dbReference type="ARBA" id="ARBA00022801"/>
    </source>
</evidence>
<dbReference type="GO" id="GO:0016042">
    <property type="term" value="P:lipid catabolic process"/>
    <property type="evidence" value="ECO:0007669"/>
    <property type="project" value="UniProtKB-UniRule"/>
</dbReference>
<accession>A0A5D0MFK6</accession>
<feature type="short sequence motif" description="DGA/G" evidence="4">
    <location>
        <begin position="158"/>
        <end position="160"/>
    </location>
</feature>
<organism evidence="6 7">
    <name type="scientific">Flexistipes sinusarabici</name>
    <dbReference type="NCBI Taxonomy" id="2352"/>
    <lineage>
        <taxon>Bacteria</taxon>
        <taxon>Pseudomonadati</taxon>
        <taxon>Deferribacterota</taxon>
        <taxon>Deferribacteres</taxon>
        <taxon>Deferribacterales</taxon>
        <taxon>Flexistipitaceae</taxon>
        <taxon>Flexistipes</taxon>
    </lineage>
</organism>
<gene>
    <name evidence="6" type="ORF">FXF49_11445</name>
</gene>
<evidence type="ECO:0000259" key="5">
    <source>
        <dbReference type="PROSITE" id="PS51635"/>
    </source>
</evidence>
<dbReference type="InterPro" id="IPR050301">
    <property type="entry name" value="NTE"/>
</dbReference>
<dbReference type="PANTHER" id="PTHR14226:SF29">
    <property type="entry name" value="NEUROPATHY TARGET ESTERASE SWS"/>
    <property type="match status" value="1"/>
</dbReference>
<dbReference type="AlphaFoldDB" id="A0A5D0MFK6"/>
<dbReference type="InterPro" id="IPR002641">
    <property type="entry name" value="PNPLA_dom"/>
</dbReference>
<dbReference type="SUPFAM" id="SSF52151">
    <property type="entry name" value="FabD/lysophospholipase-like"/>
    <property type="match status" value="1"/>
</dbReference>
<dbReference type="GO" id="GO:0016787">
    <property type="term" value="F:hydrolase activity"/>
    <property type="evidence" value="ECO:0007669"/>
    <property type="project" value="UniProtKB-UniRule"/>
</dbReference>
<keyword evidence="1 4" id="KW-0378">Hydrolase</keyword>
<feature type="short sequence motif" description="GXSXG" evidence="4">
    <location>
        <begin position="41"/>
        <end position="45"/>
    </location>
</feature>
<evidence type="ECO:0000313" key="7">
    <source>
        <dbReference type="Proteomes" id="UP000323337"/>
    </source>
</evidence>
<sequence>MVTLTKKVSLALGSGSAKGWAHIGIIKALKELGYKIEAVSGTSAGAIIAAYEAFGILDEFEEFVLNLDKRRVLRYYDVNLLPVKGLISGNRLLDLFAENLKNKKIEDAAVPLYICASSLESGKCVTFEKGSVIEGVRASISIPGLFTPAEIKGMYFVDGGITNPVPVDILSHKGHKKIIAVDLNSPLQVPFFEGSPNVMSTINRSITIMSHHLTSYQLRNSNTWKILKPDLREFGLFEFYRGKELIEAGYEYTIKCFS</sequence>
<dbReference type="PANTHER" id="PTHR14226">
    <property type="entry name" value="NEUROPATHY TARGET ESTERASE/SWISS CHEESE D.MELANOGASTER"/>
    <property type="match status" value="1"/>
</dbReference>
<dbReference type="InterPro" id="IPR016035">
    <property type="entry name" value="Acyl_Trfase/lysoPLipase"/>
</dbReference>
<comment type="caution">
    <text evidence="4">Lacks conserved residue(s) required for the propagation of feature annotation.</text>
</comment>
<keyword evidence="3 4" id="KW-0443">Lipid metabolism</keyword>
<feature type="active site" description="Nucleophile" evidence="4">
    <location>
        <position position="43"/>
    </location>
</feature>
<proteinExistence type="predicted"/>
<evidence type="ECO:0000313" key="6">
    <source>
        <dbReference type="EMBL" id="TYB32447.1"/>
    </source>
</evidence>
<feature type="active site" description="Proton acceptor" evidence="4">
    <location>
        <position position="158"/>
    </location>
</feature>
<feature type="domain" description="PNPLA" evidence="5">
    <location>
        <begin position="10"/>
        <end position="171"/>
    </location>
</feature>